<dbReference type="EMBL" id="CP144745">
    <property type="protein sequence ID" value="WVZ53366.1"/>
    <property type="molecule type" value="Genomic_DNA"/>
</dbReference>
<dbReference type="Proteomes" id="UP001341281">
    <property type="component" value="Chromosome 01"/>
</dbReference>
<dbReference type="EMBL" id="CP144745">
    <property type="protein sequence ID" value="WVZ53365.1"/>
    <property type="molecule type" value="Genomic_DNA"/>
</dbReference>
<dbReference type="EMBL" id="CP144745">
    <property type="protein sequence ID" value="WVZ53363.1"/>
    <property type="molecule type" value="Genomic_DNA"/>
</dbReference>
<proteinExistence type="predicted"/>
<dbReference type="EMBL" id="CP144745">
    <property type="protein sequence ID" value="WVZ53367.1"/>
    <property type="molecule type" value="Genomic_DNA"/>
</dbReference>
<dbReference type="EMBL" id="CP144745">
    <property type="protein sequence ID" value="WVZ53368.1"/>
    <property type="molecule type" value="Genomic_DNA"/>
</dbReference>
<sequence>MRACAAAACRGAAPAGSEAAALRCRAAPRGPSGWTPPGKLRPRPLWAQGCWPAGGVSRRCCWAVERLLALLRGSAQATAPQPPLS</sequence>
<organism evidence="1 2">
    <name type="scientific">Paspalum notatum var. saurae</name>
    <dbReference type="NCBI Taxonomy" id="547442"/>
    <lineage>
        <taxon>Eukaryota</taxon>
        <taxon>Viridiplantae</taxon>
        <taxon>Streptophyta</taxon>
        <taxon>Embryophyta</taxon>
        <taxon>Tracheophyta</taxon>
        <taxon>Spermatophyta</taxon>
        <taxon>Magnoliopsida</taxon>
        <taxon>Liliopsida</taxon>
        <taxon>Poales</taxon>
        <taxon>Poaceae</taxon>
        <taxon>PACMAD clade</taxon>
        <taxon>Panicoideae</taxon>
        <taxon>Andropogonodae</taxon>
        <taxon>Paspaleae</taxon>
        <taxon>Paspalinae</taxon>
        <taxon>Paspalum</taxon>
    </lineage>
</organism>
<keyword evidence="2" id="KW-1185">Reference proteome</keyword>
<dbReference type="AlphaFoldDB" id="A0AAQ3PME2"/>
<dbReference type="EMBL" id="CP144745">
    <property type="protein sequence ID" value="WVZ53369.1"/>
    <property type="molecule type" value="Genomic_DNA"/>
</dbReference>
<evidence type="ECO:0000313" key="2">
    <source>
        <dbReference type="Proteomes" id="UP001341281"/>
    </source>
</evidence>
<protein>
    <submittedName>
        <fullName evidence="1">Uncharacterized protein</fullName>
    </submittedName>
</protein>
<gene>
    <name evidence="1" type="ORF">U9M48_004321</name>
</gene>
<evidence type="ECO:0000313" key="1">
    <source>
        <dbReference type="EMBL" id="WVZ53365.1"/>
    </source>
</evidence>
<reference evidence="1 2" key="1">
    <citation type="submission" date="2024-02" db="EMBL/GenBank/DDBJ databases">
        <title>High-quality chromosome-scale genome assembly of Pensacola bahiagrass (Paspalum notatum Flugge var. saurae).</title>
        <authorList>
            <person name="Vega J.M."/>
            <person name="Podio M."/>
            <person name="Orjuela J."/>
            <person name="Siena L.A."/>
            <person name="Pessino S.C."/>
            <person name="Combes M.C."/>
            <person name="Mariac C."/>
            <person name="Albertini E."/>
            <person name="Pupilli F."/>
            <person name="Ortiz J.P.A."/>
            <person name="Leblanc O."/>
        </authorList>
    </citation>
    <scope>NUCLEOTIDE SEQUENCE [LARGE SCALE GENOMIC DNA]</scope>
    <source>
        <strain evidence="1">R1</strain>
        <tissue evidence="1">Leaf</tissue>
    </source>
</reference>
<name>A0AAQ3PME2_PASNO</name>
<dbReference type="EMBL" id="CP144745">
    <property type="protein sequence ID" value="WVZ53364.1"/>
    <property type="molecule type" value="Genomic_DNA"/>
</dbReference>
<accession>A0AAQ3PME2</accession>